<organism evidence="1 2">
    <name type="scientific">Flavobacterium frigoris (strain PS1)</name>
    <dbReference type="NCBI Taxonomy" id="1086011"/>
    <lineage>
        <taxon>Bacteria</taxon>
        <taxon>Pseudomonadati</taxon>
        <taxon>Bacteroidota</taxon>
        <taxon>Flavobacteriia</taxon>
        <taxon>Flavobacteriales</taxon>
        <taxon>Flavobacteriaceae</taxon>
        <taxon>Flavobacterium</taxon>
    </lineage>
</organism>
<name>H7FN49_FLAFP</name>
<dbReference type="STRING" id="1086011.HJ01_00523"/>
<gene>
    <name evidence="1" type="ORF">HJ01_00523</name>
</gene>
<accession>H7FN49</accession>
<keyword evidence="2" id="KW-1185">Reference proteome</keyword>
<dbReference type="EMBL" id="AHKF01000010">
    <property type="protein sequence ID" value="EIA09841.1"/>
    <property type="molecule type" value="Genomic_DNA"/>
</dbReference>
<protein>
    <submittedName>
        <fullName evidence="1">Uncharacterized protein</fullName>
    </submittedName>
</protein>
<sequence length="138" mass="15560">MKKQTGIWIDSTKAIIVTLEGGKEAITEIQSDLENRVYHDKEGDKGSFFGGQHIDSQKSFDERKKHQINTYLKDVISNVTGADELYIFGPAETKTKLEQKINSEKSTIASKPKSVETSDSMTENQIVAKVKQFYSQKQ</sequence>
<comment type="caution">
    <text evidence="1">The sequence shown here is derived from an EMBL/GenBank/DDBJ whole genome shotgun (WGS) entry which is preliminary data.</text>
</comment>
<evidence type="ECO:0000313" key="1">
    <source>
        <dbReference type="EMBL" id="EIA09841.1"/>
    </source>
</evidence>
<dbReference type="Proteomes" id="UP000005566">
    <property type="component" value="Unassembled WGS sequence"/>
</dbReference>
<evidence type="ECO:0000313" key="2">
    <source>
        <dbReference type="Proteomes" id="UP000005566"/>
    </source>
</evidence>
<dbReference type="PATRIC" id="fig|1086011.3.peg.513"/>
<dbReference type="SUPFAM" id="SSF53137">
    <property type="entry name" value="Translational machinery components"/>
    <property type="match status" value="1"/>
</dbReference>
<dbReference type="OrthoDB" id="594984at2"/>
<dbReference type="eggNOG" id="ENOG5032EPT">
    <property type="taxonomic scope" value="Bacteria"/>
</dbReference>
<reference evidence="1 2" key="1">
    <citation type="journal article" date="2014" name="Acta Crystallogr. D">
        <title>Structure-based characterization and antifreeze properties of a hyperactive ice-binding protein from the Antarctic bacterium Flavobacterium frigoris PS1.</title>
        <authorList>
            <person name="Do H."/>
            <person name="Kim S.J."/>
            <person name="Kim H.J."/>
            <person name="Lee J.H."/>
        </authorList>
    </citation>
    <scope>NUCLEOTIDE SEQUENCE [LARGE SCALE GENOMIC DNA]</scope>
    <source>
        <strain evidence="1 2">PS1</strain>
    </source>
</reference>
<dbReference type="AlphaFoldDB" id="H7FN49"/>
<proteinExistence type="predicted"/>
<dbReference type="RefSeq" id="WP_007136700.1">
    <property type="nucleotide sequence ID" value="NZ_AHKF01000010.1"/>
</dbReference>